<feature type="transmembrane region" description="Helical" evidence="1">
    <location>
        <begin position="49"/>
        <end position="73"/>
    </location>
</feature>
<proteinExistence type="predicted"/>
<keyword evidence="1" id="KW-0812">Transmembrane</keyword>
<protein>
    <submittedName>
        <fullName evidence="2">Uncharacterized protein</fullName>
    </submittedName>
</protein>
<comment type="caution">
    <text evidence="2">The sequence shown here is derived from an EMBL/GenBank/DDBJ whole genome shotgun (WGS) entry which is preliminary data.</text>
</comment>
<evidence type="ECO:0000313" key="2">
    <source>
        <dbReference type="EMBL" id="GGO91041.1"/>
    </source>
</evidence>
<sequence>MGCEAVAYSASVENEVRLGSPAGFLLIAMILLGIAAELFLNINEDPGTFIIFTLIFAAPGVFLLIAGAVALGIEAARQS</sequence>
<feature type="transmembrane region" description="Helical" evidence="1">
    <location>
        <begin position="22"/>
        <end position="42"/>
    </location>
</feature>
<organism evidence="2 3">
    <name type="scientific">Nocardioides phosphati</name>
    <dbReference type="NCBI Taxonomy" id="1867775"/>
    <lineage>
        <taxon>Bacteria</taxon>
        <taxon>Bacillati</taxon>
        <taxon>Actinomycetota</taxon>
        <taxon>Actinomycetes</taxon>
        <taxon>Propionibacteriales</taxon>
        <taxon>Nocardioidaceae</taxon>
        <taxon>Nocardioides</taxon>
    </lineage>
</organism>
<evidence type="ECO:0000313" key="3">
    <source>
        <dbReference type="Proteomes" id="UP000655410"/>
    </source>
</evidence>
<keyword evidence="1" id="KW-0472">Membrane</keyword>
<accession>A0ABQ2NAZ5</accession>
<name>A0ABQ2NAZ5_9ACTN</name>
<dbReference type="EMBL" id="BMNI01000006">
    <property type="protein sequence ID" value="GGO91041.1"/>
    <property type="molecule type" value="Genomic_DNA"/>
</dbReference>
<reference evidence="3" key="1">
    <citation type="journal article" date="2019" name="Int. J. Syst. Evol. Microbiol.">
        <title>The Global Catalogue of Microorganisms (GCM) 10K type strain sequencing project: providing services to taxonomists for standard genome sequencing and annotation.</title>
        <authorList>
            <consortium name="The Broad Institute Genomics Platform"/>
            <consortium name="The Broad Institute Genome Sequencing Center for Infectious Disease"/>
            <person name="Wu L."/>
            <person name="Ma J."/>
        </authorList>
    </citation>
    <scope>NUCLEOTIDE SEQUENCE [LARGE SCALE GENOMIC DNA]</scope>
    <source>
        <strain evidence="3">CGMCC 4.7371</strain>
    </source>
</reference>
<keyword evidence="3" id="KW-1185">Reference proteome</keyword>
<gene>
    <name evidence="2" type="ORF">GCM10011584_24180</name>
</gene>
<keyword evidence="1" id="KW-1133">Transmembrane helix</keyword>
<evidence type="ECO:0000256" key="1">
    <source>
        <dbReference type="SAM" id="Phobius"/>
    </source>
</evidence>
<dbReference type="Proteomes" id="UP000655410">
    <property type="component" value="Unassembled WGS sequence"/>
</dbReference>